<dbReference type="GO" id="GO:0120147">
    <property type="term" value="F:formylglycine-generating oxidase activity"/>
    <property type="evidence" value="ECO:0007669"/>
    <property type="project" value="TreeGrafter"/>
</dbReference>
<dbReference type="Gene3D" id="3.90.1580.10">
    <property type="entry name" value="paralog of FGE (formylglycine-generating enzyme)"/>
    <property type="match status" value="1"/>
</dbReference>
<dbReference type="InterPro" id="IPR005532">
    <property type="entry name" value="SUMF_dom"/>
</dbReference>
<dbReference type="SUPFAM" id="SSF56436">
    <property type="entry name" value="C-type lectin-like"/>
    <property type="match status" value="1"/>
</dbReference>
<dbReference type="InterPro" id="IPR051043">
    <property type="entry name" value="Sulfatase_Mod_Factor_Kinase"/>
</dbReference>
<evidence type="ECO:0000259" key="1">
    <source>
        <dbReference type="Pfam" id="PF03781"/>
    </source>
</evidence>
<comment type="caution">
    <text evidence="2">The sequence shown here is derived from an EMBL/GenBank/DDBJ whole genome shotgun (WGS) entry which is preliminary data.</text>
</comment>
<dbReference type="RefSeq" id="WP_222594823.1">
    <property type="nucleotide sequence ID" value="NZ_BJXB01000028.1"/>
</dbReference>
<dbReference type="EMBL" id="BJXB01000028">
    <property type="protein sequence ID" value="GEM49113.1"/>
    <property type="molecule type" value="Genomic_DNA"/>
</dbReference>
<evidence type="ECO:0000313" key="2">
    <source>
        <dbReference type="EMBL" id="GEM49113.1"/>
    </source>
</evidence>
<organism evidence="2 3">
    <name type="scientific">Deinococcus cellulosilyticus (strain DSM 18568 / NBRC 106333 / KACC 11606 / 5516J-15)</name>
    <dbReference type="NCBI Taxonomy" id="1223518"/>
    <lineage>
        <taxon>Bacteria</taxon>
        <taxon>Thermotogati</taxon>
        <taxon>Deinococcota</taxon>
        <taxon>Deinococci</taxon>
        <taxon>Deinococcales</taxon>
        <taxon>Deinococcaceae</taxon>
        <taxon>Deinococcus</taxon>
    </lineage>
</organism>
<dbReference type="PANTHER" id="PTHR23150:SF19">
    <property type="entry name" value="FORMYLGLYCINE-GENERATING ENZYME"/>
    <property type="match status" value="1"/>
</dbReference>
<keyword evidence="3" id="KW-1185">Reference proteome</keyword>
<feature type="domain" description="Sulfatase-modifying factor enzyme-like" evidence="1">
    <location>
        <begin position="66"/>
        <end position="224"/>
    </location>
</feature>
<dbReference type="InterPro" id="IPR016187">
    <property type="entry name" value="CTDL_fold"/>
</dbReference>
<dbReference type="PANTHER" id="PTHR23150">
    <property type="entry name" value="SULFATASE MODIFYING FACTOR 1, 2"/>
    <property type="match status" value="1"/>
</dbReference>
<dbReference type="Pfam" id="PF03781">
    <property type="entry name" value="FGE-sulfatase"/>
    <property type="match status" value="1"/>
</dbReference>
<protein>
    <recommendedName>
        <fullName evidence="1">Sulfatase-modifying factor enzyme-like domain-containing protein</fullName>
    </recommendedName>
</protein>
<proteinExistence type="predicted"/>
<sequence length="231" mass="26159">MSHPEHPSPAFLQAIFDLMVPIPAGEITLRNEKTQSAWSVQLQPFWMARVPVTERLFAAFCGGANSRERPVTQISWFDALRFCNLLSEAAGMKPCYTTSGDEVLWDRTADGFRLPTEAEWEHACRAGSTGVRYGKLEDIAWFRENSGGSVREVGLKAPNGWGLHDMIGNVWEWCWDVFDPEVYGPYRVFRGGGWFDEPRGLRASCRRKSHPTFQVDDLGFRLARSMPVESP</sequence>
<evidence type="ECO:0000313" key="3">
    <source>
        <dbReference type="Proteomes" id="UP000321306"/>
    </source>
</evidence>
<name>A0A511N8F0_DEIC1</name>
<reference evidence="2 3" key="1">
    <citation type="submission" date="2019-07" db="EMBL/GenBank/DDBJ databases">
        <title>Whole genome shotgun sequence of Deinococcus cellulosilyticus NBRC 106333.</title>
        <authorList>
            <person name="Hosoyama A."/>
            <person name="Uohara A."/>
            <person name="Ohji S."/>
            <person name="Ichikawa N."/>
        </authorList>
    </citation>
    <scope>NUCLEOTIDE SEQUENCE [LARGE SCALE GENOMIC DNA]</scope>
    <source>
        <strain evidence="2 3">NBRC 106333</strain>
    </source>
</reference>
<accession>A0A511N8F0</accession>
<gene>
    <name evidence="2" type="ORF">DC3_47480</name>
</gene>
<dbReference type="AlphaFoldDB" id="A0A511N8F0"/>
<dbReference type="Proteomes" id="UP000321306">
    <property type="component" value="Unassembled WGS sequence"/>
</dbReference>
<dbReference type="InterPro" id="IPR042095">
    <property type="entry name" value="SUMF_sf"/>
</dbReference>